<comment type="caution">
    <text evidence="1">The sequence shown here is derived from an EMBL/GenBank/DDBJ whole genome shotgun (WGS) entry which is preliminary data.</text>
</comment>
<organism evidence="1 2">
    <name type="scientific">Trifolium pratense</name>
    <name type="common">Red clover</name>
    <dbReference type="NCBI Taxonomy" id="57577"/>
    <lineage>
        <taxon>Eukaryota</taxon>
        <taxon>Viridiplantae</taxon>
        <taxon>Streptophyta</taxon>
        <taxon>Embryophyta</taxon>
        <taxon>Tracheophyta</taxon>
        <taxon>Spermatophyta</taxon>
        <taxon>Magnoliopsida</taxon>
        <taxon>eudicotyledons</taxon>
        <taxon>Gunneridae</taxon>
        <taxon>Pentapetalae</taxon>
        <taxon>rosids</taxon>
        <taxon>fabids</taxon>
        <taxon>Fabales</taxon>
        <taxon>Fabaceae</taxon>
        <taxon>Papilionoideae</taxon>
        <taxon>50 kb inversion clade</taxon>
        <taxon>NPAAA clade</taxon>
        <taxon>Hologalegina</taxon>
        <taxon>IRL clade</taxon>
        <taxon>Trifolieae</taxon>
        <taxon>Trifolium</taxon>
    </lineage>
</organism>
<dbReference type="EMBL" id="CASHSV030000206">
    <property type="protein sequence ID" value="CAJ2654580.1"/>
    <property type="molecule type" value="Genomic_DNA"/>
</dbReference>
<sequence length="346" mass="38285">MAYFLFVLFLTIINLTKGEPIVPALFIFGDSVVDVGNNNNLFTEVKSNFFPYGRDFLNHSPTGRFSNGKLVVDLASELIGFASYQPAYLNLNFEENNILNGANFASAASGYLDSTATLNHVVSLSQQLEYFKDCQNKLVKIVGQANATSILSGAAYILVAGSVDFVLNYYMNPVQEKIYTPYQFSNILLESYTNFIRNLYESGARKVGVASLPPIGCLPIIISFFGFQNTCVENINKVAIDFNGKLDITSKKLQNMLPGLKLVIFDTFQPLYELITRPTDYGFFEARKACCGTGVLEAAKICNPMSIGTCVNASRYVFWDSLHPTEATNKVVMDRLTPIVMSLVLP</sequence>
<accession>A0ACB0KFD2</accession>
<proteinExistence type="predicted"/>
<name>A0ACB0KFD2_TRIPR</name>
<keyword evidence="2" id="KW-1185">Reference proteome</keyword>
<gene>
    <name evidence="1" type="ORF">MILVUS5_LOCUS21695</name>
</gene>
<evidence type="ECO:0000313" key="2">
    <source>
        <dbReference type="Proteomes" id="UP001177021"/>
    </source>
</evidence>
<protein>
    <submittedName>
        <fullName evidence="1">Uncharacterized protein</fullName>
    </submittedName>
</protein>
<reference evidence="1" key="1">
    <citation type="submission" date="2023-10" db="EMBL/GenBank/DDBJ databases">
        <authorList>
            <person name="Rodriguez Cubillos JULIANA M."/>
            <person name="De Vega J."/>
        </authorList>
    </citation>
    <scope>NUCLEOTIDE SEQUENCE</scope>
</reference>
<dbReference type="Proteomes" id="UP001177021">
    <property type="component" value="Unassembled WGS sequence"/>
</dbReference>
<evidence type="ECO:0000313" key="1">
    <source>
        <dbReference type="EMBL" id="CAJ2654580.1"/>
    </source>
</evidence>